<evidence type="ECO:0000256" key="5">
    <source>
        <dbReference type="ARBA" id="ARBA00023136"/>
    </source>
</evidence>
<dbReference type="Proteomes" id="UP001446871">
    <property type="component" value="Unassembled WGS sequence"/>
</dbReference>
<evidence type="ECO:0000313" key="9">
    <source>
        <dbReference type="EMBL" id="KAK8068189.1"/>
    </source>
</evidence>
<keyword evidence="2" id="KW-0813">Transport</keyword>
<comment type="caution">
    <text evidence="9">The sequence shown here is derived from an EMBL/GenBank/DDBJ whole genome shotgun (WGS) entry which is preliminary data.</text>
</comment>
<dbReference type="SUPFAM" id="SSF103473">
    <property type="entry name" value="MFS general substrate transporter"/>
    <property type="match status" value="1"/>
</dbReference>
<name>A0ABR1VAF3_9PEZI</name>
<dbReference type="Gene3D" id="1.20.1250.20">
    <property type="entry name" value="MFS general substrate transporter like domains"/>
    <property type="match status" value="1"/>
</dbReference>
<evidence type="ECO:0000256" key="4">
    <source>
        <dbReference type="ARBA" id="ARBA00022989"/>
    </source>
</evidence>
<organism evidence="9 10">
    <name type="scientific">Apiospora saccharicola</name>
    <dbReference type="NCBI Taxonomy" id="335842"/>
    <lineage>
        <taxon>Eukaryota</taxon>
        <taxon>Fungi</taxon>
        <taxon>Dikarya</taxon>
        <taxon>Ascomycota</taxon>
        <taxon>Pezizomycotina</taxon>
        <taxon>Sordariomycetes</taxon>
        <taxon>Xylariomycetidae</taxon>
        <taxon>Amphisphaeriales</taxon>
        <taxon>Apiosporaceae</taxon>
        <taxon>Apiospora</taxon>
    </lineage>
</organism>
<protein>
    <recommendedName>
        <fullName evidence="8">Major facilitator superfamily (MFS) profile domain-containing protein</fullName>
    </recommendedName>
</protein>
<keyword evidence="3 7" id="KW-0812">Transmembrane</keyword>
<dbReference type="PROSITE" id="PS50850">
    <property type="entry name" value="MFS"/>
    <property type="match status" value="1"/>
</dbReference>
<dbReference type="InterPro" id="IPR020846">
    <property type="entry name" value="MFS_dom"/>
</dbReference>
<sequence>MFGNAVLLVSTLFFFLGPAPSYILAARALQGASGAFLYVSGLAFLISRIEPGVLGTYMGNMTLATTMGELVGPLIGGSLYEHVGHWAVFGVAEGVIVVDMALRMLIREPKRPRVQGSDTTPYEAIPNEDGRCSHDEALSSAPTQSETGMAAAFENMGSTKIEAEDSAFIDVDDDNKRSVATLKIIRWNAVISVAFTTVTGIVRCALEAVSDMCFPKPLVR</sequence>
<feature type="compositionally biased region" description="Basic and acidic residues" evidence="6">
    <location>
        <begin position="128"/>
        <end position="137"/>
    </location>
</feature>
<keyword evidence="4 7" id="KW-1133">Transmembrane helix</keyword>
<reference evidence="9 10" key="1">
    <citation type="submission" date="2023-01" db="EMBL/GenBank/DDBJ databases">
        <title>Analysis of 21 Apiospora genomes using comparative genomics revels a genus with tremendous synthesis potential of carbohydrate active enzymes and secondary metabolites.</title>
        <authorList>
            <person name="Sorensen T."/>
        </authorList>
    </citation>
    <scope>NUCLEOTIDE SEQUENCE [LARGE SCALE GENOMIC DNA]</scope>
    <source>
        <strain evidence="9 10">CBS 83171</strain>
    </source>
</reference>
<evidence type="ECO:0000256" key="2">
    <source>
        <dbReference type="ARBA" id="ARBA00022448"/>
    </source>
</evidence>
<feature type="region of interest" description="Disordered" evidence="6">
    <location>
        <begin position="113"/>
        <end position="144"/>
    </location>
</feature>
<evidence type="ECO:0000256" key="1">
    <source>
        <dbReference type="ARBA" id="ARBA00004141"/>
    </source>
</evidence>
<accession>A0ABR1VAF3</accession>
<dbReference type="InterPro" id="IPR050930">
    <property type="entry name" value="MFS_Vesicular_Transporter"/>
</dbReference>
<feature type="domain" description="Major facilitator superfamily (MFS) profile" evidence="8">
    <location>
        <begin position="1"/>
        <end position="220"/>
    </location>
</feature>
<dbReference type="PANTHER" id="PTHR23506:SF23">
    <property type="entry name" value="GH10249P"/>
    <property type="match status" value="1"/>
</dbReference>
<gene>
    <name evidence="9" type="ORF">PG996_007301</name>
</gene>
<evidence type="ECO:0000313" key="10">
    <source>
        <dbReference type="Proteomes" id="UP001446871"/>
    </source>
</evidence>
<dbReference type="InterPro" id="IPR036259">
    <property type="entry name" value="MFS_trans_sf"/>
</dbReference>
<keyword evidence="5 7" id="KW-0472">Membrane</keyword>
<keyword evidence="10" id="KW-1185">Reference proteome</keyword>
<feature type="transmembrane region" description="Helical" evidence="7">
    <location>
        <begin position="86"/>
        <end position="106"/>
    </location>
</feature>
<feature type="transmembrane region" description="Helical" evidence="7">
    <location>
        <begin position="35"/>
        <end position="54"/>
    </location>
</feature>
<dbReference type="Pfam" id="PF07690">
    <property type="entry name" value="MFS_1"/>
    <property type="match status" value="1"/>
</dbReference>
<dbReference type="PANTHER" id="PTHR23506">
    <property type="entry name" value="GH10249P"/>
    <property type="match status" value="1"/>
</dbReference>
<dbReference type="EMBL" id="JAQQWM010000004">
    <property type="protein sequence ID" value="KAK8068189.1"/>
    <property type="molecule type" value="Genomic_DNA"/>
</dbReference>
<evidence type="ECO:0000256" key="6">
    <source>
        <dbReference type="SAM" id="MobiDB-lite"/>
    </source>
</evidence>
<comment type="subcellular location">
    <subcellularLocation>
        <location evidence="1">Membrane</location>
        <topology evidence="1">Multi-pass membrane protein</topology>
    </subcellularLocation>
</comment>
<dbReference type="InterPro" id="IPR011701">
    <property type="entry name" value="MFS"/>
</dbReference>
<evidence type="ECO:0000256" key="7">
    <source>
        <dbReference type="SAM" id="Phobius"/>
    </source>
</evidence>
<evidence type="ECO:0000259" key="8">
    <source>
        <dbReference type="PROSITE" id="PS50850"/>
    </source>
</evidence>
<proteinExistence type="predicted"/>
<evidence type="ECO:0000256" key="3">
    <source>
        <dbReference type="ARBA" id="ARBA00022692"/>
    </source>
</evidence>